<dbReference type="Proteomes" id="UP000067689">
    <property type="component" value="Chromosome"/>
</dbReference>
<dbReference type="InterPro" id="IPR031165">
    <property type="entry name" value="GNAT_YJDJ"/>
</dbReference>
<dbReference type="AlphaFoldDB" id="A0A0U4CB42"/>
<dbReference type="EMBL" id="CP011502">
    <property type="protein sequence ID" value="ALX05227.1"/>
    <property type="molecule type" value="Genomic_DNA"/>
</dbReference>
<name>A0A0U4CB42_9ACTN</name>
<dbReference type="Pfam" id="PF14542">
    <property type="entry name" value="Acetyltransf_CG"/>
    <property type="match status" value="1"/>
</dbReference>
<feature type="domain" description="N-acetyltransferase" evidence="1">
    <location>
        <begin position="6"/>
        <end position="92"/>
    </location>
</feature>
<dbReference type="Gene3D" id="3.40.630.30">
    <property type="match status" value="1"/>
</dbReference>
<organism evidence="2 3">
    <name type="scientific">Aeromicrobium erythreum</name>
    <dbReference type="NCBI Taxonomy" id="2041"/>
    <lineage>
        <taxon>Bacteria</taxon>
        <taxon>Bacillati</taxon>
        <taxon>Actinomycetota</taxon>
        <taxon>Actinomycetes</taxon>
        <taxon>Propionibacteriales</taxon>
        <taxon>Nocardioidaceae</taxon>
        <taxon>Aeromicrobium</taxon>
    </lineage>
</organism>
<evidence type="ECO:0000259" key="1">
    <source>
        <dbReference type="PROSITE" id="PS51729"/>
    </source>
</evidence>
<dbReference type="CDD" id="cd04301">
    <property type="entry name" value="NAT_SF"/>
    <property type="match status" value="1"/>
</dbReference>
<gene>
    <name evidence="2" type="ORF">AERYTH_11190</name>
</gene>
<protein>
    <recommendedName>
        <fullName evidence="1">N-acetyltransferase domain-containing protein</fullName>
    </recommendedName>
</protein>
<dbReference type="PANTHER" id="PTHR31435:SF10">
    <property type="entry name" value="BSR4717 PROTEIN"/>
    <property type="match status" value="1"/>
</dbReference>
<dbReference type="SUPFAM" id="SSF55729">
    <property type="entry name" value="Acyl-CoA N-acyltransferases (Nat)"/>
    <property type="match status" value="1"/>
</dbReference>
<keyword evidence="3" id="KW-1185">Reference proteome</keyword>
<dbReference type="PANTHER" id="PTHR31435">
    <property type="entry name" value="PROTEIN NATD1"/>
    <property type="match status" value="1"/>
</dbReference>
<dbReference type="InterPro" id="IPR045057">
    <property type="entry name" value="Gcn5-rel_NAT"/>
</dbReference>
<evidence type="ECO:0000313" key="2">
    <source>
        <dbReference type="EMBL" id="ALX05227.1"/>
    </source>
</evidence>
<reference evidence="2 3" key="1">
    <citation type="journal article" date="1991" name="Int. J. Syst. Bacteriol.">
        <title>Description of the erythromycin-producing bacterium Arthrobacter sp. strain NRRL B-3381 as Aeromicrobium erythreum gen. nov., sp. nov.</title>
        <authorList>
            <person name="Miller E.S."/>
            <person name="Woese C.R."/>
            <person name="Brenner S."/>
        </authorList>
    </citation>
    <scope>NUCLEOTIDE SEQUENCE [LARGE SCALE GENOMIC DNA]</scope>
    <source>
        <strain evidence="2 3">AR18</strain>
    </source>
</reference>
<sequence>MTSVVQDNPSASRFEITVDNELAGWVDYRADGDVYALPHTRVLPAFEGRGIGSELIVGTLRELAERDAQVLPFCPFVPKVIRDHPEFLDLVPADQRGMFGL</sequence>
<dbReference type="KEGG" id="aer:AERYTH_11190"/>
<dbReference type="PATRIC" id="fig|2041.4.peg.2339"/>
<evidence type="ECO:0000313" key="3">
    <source>
        <dbReference type="Proteomes" id="UP000067689"/>
    </source>
</evidence>
<dbReference type="RefSeq" id="WP_067858580.1">
    <property type="nucleotide sequence ID" value="NZ_CP011502.1"/>
</dbReference>
<proteinExistence type="predicted"/>
<dbReference type="OrthoDB" id="5405911at2"/>
<dbReference type="InterPro" id="IPR016181">
    <property type="entry name" value="Acyl_CoA_acyltransferase"/>
</dbReference>
<dbReference type="PROSITE" id="PS51729">
    <property type="entry name" value="GNAT_YJDJ"/>
    <property type="match status" value="1"/>
</dbReference>
<accession>A0A0U4CB42</accession>
<dbReference type="STRING" id="2041.AERYTH_11190"/>